<dbReference type="InterPro" id="IPR001304">
    <property type="entry name" value="C-type_lectin-like"/>
</dbReference>
<keyword evidence="3" id="KW-1185">Reference proteome</keyword>
<dbReference type="ExpressionAtlas" id="A0A2K3E4V7">
    <property type="expression patterns" value="baseline"/>
</dbReference>
<accession>A0A2K3E4V7</accession>
<organism evidence="2 3">
    <name type="scientific">Chlamydomonas reinhardtii</name>
    <name type="common">Chlamydomonas smithii</name>
    <dbReference type="NCBI Taxonomy" id="3055"/>
    <lineage>
        <taxon>Eukaryota</taxon>
        <taxon>Viridiplantae</taxon>
        <taxon>Chlorophyta</taxon>
        <taxon>core chlorophytes</taxon>
        <taxon>Chlorophyceae</taxon>
        <taxon>CS clade</taxon>
        <taxon>Chlamydomonadales</taxon>
        <taxon>Chlamydomonadaceae</taxon>
        <taxon>Chlamydomonas</taxon>
    </lineage>
</organism>
<dbReference type="Gene3D" id="3.10.100.10">
    <property type="entry name" value="Mannose-Binding Protein A, subunit A"/>
    <property type="match status" value="2"/>
</dbReference>
<dbReference type="Proteomes" id="UP000006906">
    <property type="component" value="Chromosome 1"/>
</dbReference>
<dbReference type="PROSITE" id="PS50041">
    <property type="entry name" value="C_TYPE_LECTIN_2"/>
    <property type="match status" value="1"/>
</dbReference>
<dbReference type="SUPFAM" id="SSF56436">
    <property type="entry name" value="C-type lectin-like"/>
    <property type="match status" value="2"/>
</dbReference>
<dbReference type="SMART" id="SM00034">
    <property type="entry name" value="CLECT"/>
    <property type="match status" value="2"/>
</dbReference>
<dbReference type="InParanoid" id="A0A2K3E4V7"/>
<proteinExistence type="predicted"/>
<evidence type="ECO:0000259" key="1">
    <source>
        <dbReference type="PROSITE" id="PS50041"/>
    </source>
</evidence>
<sequence length="376" mass="39904">MLNLESVQAAEAAGSTSTVFSLGRNTAIAAICAASETRMRTAALDPVSYRLGLTDLGWTPRLTSLVRDSKYRVFTKPTDWNGAQRLCTLHGGHLAVLEDAQDVADLTALLATNLGVASELAGQAVWVGLYMAQDPIFRWVDGTHLRYGGLEVVVDWDWAPTNCGYLRLERVNGTWRGSLKAGGCDANQFAFVCETSTIVDDSLSDITRGEERVVPASALGSAAFGSWRVTLFPAHSVSWYDAQRICRWMGQDLMWYFNSGEESWLSSWVAASNLSGNAGTGLWTALSADTPPRMGWRTTAADSNSLALSTWQLPRGLDAAASIPAGDTTGACGMLKPLPGGGFAVGLASCGAAIAPFACKRGQQWNGPPASLSAAA</sequence>
<name>A0A2K3E4V7_CHLRE</name>
<reference evidence="2 3" key="1">
    <citation type="journal article" date="2007" name="Science">
        <title>The Chlamydomonas genome reveals the evolution of key animal and plant functions.</title>
        <authorList>
            <person name="Merchant S.S."/>
            <person name="Prochnik S.E."/>
            <person name="Vallon O."/>
            <person name="Harris E.H."/>
            <person name="Karpowicz S.J."/>
            <person name="Witman G.B."/>
            <person name="Terry A."/>
            <person name="Salamov A."/>
            <person name="Fritz-Laylin L.K."/>
            <person name="Marechal-Drouard L."/>
            <person name="Marshall W.F."/>
            <person name="Qu L.H."/>
            <person name="Nelson D.R."/>
            <person name="Sanderfoot A.A."/>
            <person name="Spalding M.H."/>
            <person name="Kapitonov V.V."/>
            <person name="Ren Q."/>
            <person name="Ferris P."/>
            <person name="Lindquist E."/>
            <person name="Shapiro H."/>
            <person name="Lucas S.M."/>
            <person name="Grimwood J."/>
            <person name="Schmutz J."/>
            <person name="Cardol P."/>
            <person name="Cerutti H."/>
            <person name="Chanfreau G."/>
            <person name="Chen C.L."/>
            <person name="Cognat V."/>
            <person name="Croft M.T."/>
            <person name="Dent R."/>
            <person name="Dutcher S."/>
            <person name="Fernandez E."/>
            <person name="Fukuzawa H."/>
            <person name="Gonzalez-Ballester D."/>
            <person name="Gonzalez-Halphen D."/>
            <person name="Hallmann A."/>
            <person name="Hanikenne M."/>
            <person name="Hippler M."/>
            <person name="Inwood W."/>
            <person name="Jabbari K."/>
            <person name="Kalanon M."/>
            <person name="Kuras R."/>
            <person name="Lefebvre P.A."/>
            <person name="Lemaire S.D."/>
            <person name="Lobanov A.V."/>
            <person name="Lohr M."/>
            <person name="Manuell A."/>
            <person name="Meier I."/>
            <person name="Mets L."/>
            <person name="Mittag M."/>
            <person name="Mittelmeier T."/>
            <person name="Moroney J.V."/>
            <person name="Moseley J."/>
            <person name="Napoli C."/>
            <person name="Nedelcu A.M."/>
            <person name="Niyogi K."/>
            <person name="Novoselov S.V."/>
            <person name="Paulsen I.T."/>
            <person name="Pazour G."/>
            <person name="Purton S."/>
            <person name="Ral J.P."/>
            <person name="Riano-Pachon D.M."/>
            <person name="Riekhof W."/>
            <person name="Rymarquis L."/>
            <person name="Schroda M."/>
            <person name="Stern D."/>
            <person name="Umen J."/>
            <person name="Willows R."/>
            <person name="Wilson N."/>
            <person name="Zimmer S.L."/>
            <person name="Allmer J."/>
            <person name="Balk J."/>
            <person name="Bisova K."/>
            <person name="Chen C.J."/>
            <person name="Elias M."/>
            <person name="Gendler K."/>
            <person name="Hauser C."/>
            <person name="Lamb M.R."/>
            <person name="Ledford H."/>
            <person name="Long J.C."/>
            <person name="Minagawa J."/>
            <person name="Page M.D."/>
            <person name="Pan J."/>
            <person name="Pootakham W."/>
            <person name="Roje S."/>
            <person name="Rose A."/>
            <person name="Stahlberg E."/>
            <person name="Terauchi A.M."/>
            <person name="Yang P."/>
            <person name="Ball S."/>
            <person name="Bowler C."/>
            <person name="Dieckmann C.L."/>
            <person name="Gladyshev V.N."/>
            <person name="Green P."/>
            <person name="Jorgensen R."/>
            <person name="Mayfield S."/>
            <person name="Mueller-Roeber B."/>
            <person name="Rajamani S."/>
            <person name="Sayre R.T."/>
            <person name="Brokstein P."/>
            <person name="Dubchak I."/>
            <person name="Goodstein D."/>
            <person name="Hornick L."/>
            <person name="Huang Y.W."/>
            <person name="Jhaveri J."/>
            <person name="Luo Y."/>
            <person name="Martinez D."/>
            <person name="Ngau W.C."/>
            <person name="Otillar B."/>
            <person name="Poliakov A."/>
            <person name="Porter A."/>
            <person name="Szajkowski L."/>
            <person name="Werner G."/>
            <person name="Zhou K."/>
            <person name="Grigoriev I.V."/>
            <person name="Rokhsar D.S."/>
            <person name="Grossman A.R."/>
        </authorList>
    </citation>
    <scope>NUCLEOTIDE SEQUENCE [LARGE SCALE GENOMIC DNA]</scope>
    <source>
        <strain evidence="3">CC-503</strain>
    </source>
</reference>
<dbReference type="KEGG" id="cre:CHLRE_01g002824v5"/>
<dbReference type="AlphaFoldDB" id="A0A2K3E4V7"/>
<dbReference type="EMBL" id="CM008962">
    <property type="protein sequence ID" value="PNW87806.1"/>
    <property type="molecule type" value="Genomic_DNA"/>
</dbReference>
<protein>
    <recommendedName>
        <fullName evidence="1">C-type lectin domain-containing protein</fullName>
    </recommendedName>
</protein>
<dbReference type="Pfam" id="PF00059">
    <property type="entry name" value="Lectin_C"/>
    <property type="match status" value="1"/>
</dbReference>
<evidence type="ECO:0000313" key="2">
    <source>
        <dbReference type="EMBL" id="PNW87806.1"/>
    </source>
</evidence>
<dbReference type="InterPro" id="IPR016186">
    <property type="entry name" value="C-type_lectin-like/link_sf"/>
</dbReference>
<dbReference type="InterPro" id="IPR050111">
    <property type="entry name" value="C-type_lectin/snaclec_domain"/>
</dbReference>
<dbReference type="GeneID" id="66051905"/>
<dbReference type="CDD" id="cd00037">
    <property type="entry name" value="CLECT"/>
    <property type="match status" value="2"/>
</dbReference>
<dbReference type="InterPro" id="IPR016187">
    <property type="entry name" value="CTDL_fold"/>
</dbReference>
<feature type="domain" description="C-type lectin" evidence="1">
    <location>
        <begin position="66"/>
        <end position="176"/>
    </location>
</feature>
<evidence type="ECO:0000313" key="3">
    <source>
        <dbReference type="Proteomes" id="UP000006906"/>
    </source>
</evidence>
<dbReference type="Gramene" id="PNW87806">
    <property type="protein sequence ID" value="PNW87806"/>
    <property type="gene ID" value="CHLRE_01g002824v5"/>
</dbReference>
<gene>
    <name evidence="2" type="ORF">CHLRE_01g002824v5</name>
</gene>
<dbReference type="PANTHER" id="PTHR22803">
    <property type="entry name" value="MANNOSE, PHOSPHOLIPASE, LECTIN RECEPTOR RELATED"/>
    <property type="match status" value="1"/>
</dbReference>
<dbReference type="OrthoDB" id="8935730at2759"/>
<dbReference type="RefSeq" id="XP_042928045.1">
    <property type="nucleotide sequence ID" value="XM_043058131.1"/>
</dbReference>